<organism evidence="2 3">
    <name type="scientific">Halomonas cerina</name>
    <dbReference type="NCBI Taxonomy" id="447424"/>
    <lineage>
        <taxon>Bacteria</taxon>
        <taxon>Pseudomonadati</taxon>
        <taxon>Pseudomonadota</taxon>
        <taxon>Gammaproteobacteria</taxon>
        <taxon>Oceanospirillales</taxon>
        <taxon>Halomonadaceae</taxon>
        <taxon>Halomonas</taxon>
    </lineage>
</organism>
<keyword evidence="2" id="KW-0378">Hydrolase</keyword>
<dbReference type="AlphaFoldDB" id="A0A839VFP8"/>
<keyword evidence="2" id="KW-0645">Protease</keyword>
<accession>A0A839VFP8</accession>
<evidence type="ECO:0000313" key="3">
    <source>
        <dbReference type="Proteomes" id="UP000547614"/>
    </source>
</evidence>
<protein>
    <submittedName>
        <fullName evidence="2">Membrane protein implicated in regulation of membrane protease activity</fullName>
    </submittedName>
</protein>
<proteinExistence type="predicted"/>
<feature type="transmembrane region" description="Helical" evidence="1">
    <location>
        <begin position="7"/>
        <end position="38"/>
    </location>
</feature>
<dbReference type="Proteomes" id="UP000547614">
    <property type="component" value="Unassembled WGS sequence"/>
</dbReference>
<evidence type="ECO:0000313" key="2">
    <source>
        <dbReference type="EMBL" id="MBB3191454.1"/>
    </source>
</evidence>
<dbReference type="GO" id="GO:0008233">
    <property type="term" value="F:peptidase activity"/>
    <property type="evidence" value="ECO:0007669"/>
    <property type="project" value="UniProtKB-KW"/>
</dbReference>
<feature type="transmembrane region" description="Helical" evidence="1">
    <location>
        <begin position="44"/>
        <end position="68"/>
    </location>
</feature>
<keyword evidence="1" id="KW-0472">Membrane</keyword>
<dbReference type="RefSeq" id="WP_183326234.1">
    <property type="nucleotide sequence ID" value="NZ_JACHXP010000013.1"/>
</dbReference>
<dbReference type="EMBL" id="JACHXP010000013">
    <property type="protein sequence ID" value="MBB3191454.1"/>
    <property type="molecule type" value="Genomic_DNA"/>
</dbReference>
<keyword evidence="3" id="KW-1185">Reference proteome</keyword>
<reference evidence="2 3" key="1">
    <citation type="submission" date="2020-08" db="EMBL/GenBank/DDBJ databases">
        <title>Genomic Encyclopedia of Type Strains, Phase III (KMG-III): the genomes of soil and plant-associated and newly described type strains.</title>
        <authorList>
            <person name="Whitman W."/>
        </authorList>
    </citation>
    <scope>NUCLEOTIDE SEQUENCE [LARGE SCALE GENOMIC DNA]</scope>
    <source>
        <strain evidence="2 3">CECT 7282</strain>
    </source>
</reference>
<evidence type="ECO:0000256" key="1">
    <source>
        <dbReference type="SAM" id="Phobius"/>
    </source>
</evidence>
<name>A0A839VFP8_9GAMM</name>
<gene>
    <name evidence="2" type="ORF">FHR94_002713</name>
</gene>
<keyword evidence="1" id="KW-0812">Transmembrane</keyword>
<comment type="caution">
    <text evidence="2">The sequence shown here is derived from an EMBL/GenBank/DDBJ whole genome shotgun (WGS) entry which is preliminary data.</text>
</comment>
<keyword evidence="1" id="KW-1133">Transmembrane helix</keyword>
<sequence length="152" mass="15831">MDLASPALLWLLAGLGALIVELLTGSYVLLAMALAAAITAGAAWLGLGLVGQLGVLALSCGVLVPLAIRQLRRRQRSRPFGVAGTGGGLGQRFVLVQRDFDGAPCIKLDGDLFRARREGDEAAEVALRPGDEVTLLRFEGTQAIVRPTGKGA</sequence>
<dbReference type="GO" id="GO:0006508">
    <property type="term" value="P:proteolysis"/>
    <property type="evidence" value="ECO:0007669"/>
    <property type="project" value="UniProtKB-KW"/>
</dbReference>